<dbReference type="RefSeq" id="XP_056524945.1">
    <property type="nucleotide sequence ID" value="XM_056662832.1"/>
</dbReference>
<dbReference type="OrthoDB" id="5410752at2759"/>
<dbReference type="EMBL" id="JAPQKL010000002">
    <property type="protein sequence ID" value="KAJ5143301.1"/>
    <property type="molecule type" value="Genomic_DNA"/>
</dbReference>
<feature type="domain" description="DUF8035" evidence="2">
    <location>
        <begin position="308"/>
        <end position="360"/>
    </location>
</feature>
<keyword evidence="4" id="KW-1185">Reference proteome</keyword>
<evidence type="ECO:0000259" key="2">
    <source>
        <dbReference type="Pfam" id="PF26118"/>
    </source>
</evidence>
<name>A0A9W9HCS6_9EURO</name>
<reference evidence="3" key="2">
    <citation type="journal article" date="2023" name="IMA Fungus">
        <title>Comparative genomic study of the Penicillium genus elucidates a diverse pangenome and 15 lateral gene transfer events.</title>
        <authorList>
            <person name="Petersen C."/>
            <person name="Sorensen T."/>
            <person name="Nielsen M.R."/>
            <person name="Sondergaard T.E."/>
            <person name="Sorensen J.L."/>
            <person name="Fitzpatrick D.A."/>
            <person name="Frisvad J.C."/>
            <person name="Nielsen K.L."/>
        </authorList>
    </citation>
    <scope>NUCLEOTIDE SEQUENCE</scope>
    <source>
        <strain evidence="3">IBT 22155</strain>
    </source>
</reference>
<protein>
    <recommendedName>
        <fullName evidence="2">DUF8035 domain-containing protein</fullName>
    </recommendedName>
</protein>
<dbReference type="Proteomes" id="UP001149079">
    <property type="component" value="Unassembled WGS sequence"/>
</dbReference>
<feature type="compositionally biased region" description="Basic and acidic residues" evidence="1">
    <location>
        <begin position="37"/>
        <end position="50"/>
    </location>
</feature>
<comment type="caution">
    <text evidence="3">The sequence shown here is derived from an EMBL/GenBank/DDBJ whole genome shotgun (WGS) entry which is preliminary data.</text>
</comment>
<dbReference type="InterPro" id="IPR058348">
    <property type="entry name" value="DUF8035"/>
</dbReference>
<accession>A0A9W9HCS6</accession>
<dbReference type="AlphaFoldDB" id="A0A9W9HCS6"/>
<evidence type="ECO:0000313" key="3">
    <source>
        <dbReference type="EMBL" id="KAJ5143301.1"/>
    </source>
</evidence>
<feature type="compositionally biased region" description="Basic and acidic residues" evidence="1">
    <location>
        <begin position="170"/>
        <end position="184"/>
    </location>
</feature>
<evidence type="ECO:0000313" key="4">
    <source>
        <dbReference type="Proteomes" id="UP001149079"/>
    </source>
</evidence>
<gene>
    <name evidence="3" type="ORF">N7515_002088</name>
</gene>
<organism evidence="3 4">
    <name type="scientific">Penicillium bovifimosum</name>
    <dbReference type="NCBI Taxonomy" id="126998"/>
    <lineage>
        <taxon>Eukaryota</taxon>
        <taxon>Fungi</taxon>
        <taxon>Dikarya</taxon>
        <taxon>Ascomycota</taxon>
        <taxon>Pezizomycotina</taxon>
        <taxon>Eurotiomycetes</taxon>
        <taxon>Eurotiomycetidae</taxon>
        <taxon>Eurotiales</taxon>
        <taxon>Aspergillaceae</taxon>
        <taxon>Penicillium</taxon>
    </lineage>
</organism>
<feature type="region of interest" description="Disordered" evidence="1">
    <location>
        <begin position="30"/>
        <end position="100"/>
    </location>
</feature>
<feature type="compositionally biased region" description="Pro residues" evidence="1">
    <location>
        <begin position="122"/>
        <end position="133"/>
    </location>
</feature>
<proteinExistence type="predicted"/>
<feature type="region of interest" description="Disordered" evidence="1">
    <location>
        <begin position="169"/>
        <end position="222"/>
    </location>
</feature>
<reference evidence="3" key="1">
    <citation type="submission" date="2022-11" db="EMBL/GenBank/DDBJ databases">
        <authorList>
            <person name="Petersen C."/>
        </authorList>
    </citation>
    <scope>NUCLEOTIDE SEQUENCE</scope>
    <source>
        <strain evidence="3">IBT 22155</strain>
    </source>
</reference>
<dbReference type="GeneID" id="81402002"/>
<evidence type="ECO:0000256" key="1">
    <source>
        <dbReference type="SAM" id="MobiDB-lite"/>
    </source>
</evidence>
<dbReference type="Pfam" id="PF26118">
    <property type="entry name" value="DUF8035"/>
    <property type="match status" value="1"/>
</dbReference>
<sequence>MLPYGWKIFVLGVSILRLVIRERREKRRSIPSEDLERELRGSRRGVREESPLDADVSTRSQFDAKSSARDLDDVGEGFSIRKSKEKLASRPPSPSMASIHVPPIHQDVFTHHRHIDHGFEEGPPPRAPSPELPSPVGSLMRSISSIGKHIEPLVFIMSYANSRRKMRGGRISEEKVALRHRDSTDTLGPEDSISPTSQAIFTDPWEREATSASRSRSNLLDKEKDLPSMAEIEKEILLESARAADNAPRSADDWSVVHAPSKEEAIEMSGALGDLDVIEVKPRRASVEEVNLGRIAQQVTETKETRNDRWTEIAKKLVVREAIEQMDYEYEETKGFYYIFSSLSPDDIDDLVELSDEIRSARRRRIQAIQRERASISTLHISYQTSSGGNGEHREAYAGSPGSVVVETTIRKLNAFVMYDPFKDERRSDFSAYSRSQCIWLARIWRRLLP</sequence>
<feature type="region of interest" description="Disordered" evidence="1">
    <location>
        <begin position="115"/>
        <end position="136"/>
    </location>
</feature>